<evidence type="ECO:0000313" key="3">
    <source>
        <dbReference type="Proteomes" id="UP001220964"/>
    </source>
</evidence>
<evidence type="ECO:0000256" key="1">
    <source>
        <dbReference type="ARBA" id="ARBA00022649"/>
    </source>
</evidence>
<protein>
    <submittedName>
        <fullName evidence="2">Type II toxin-antitoxin system CcdA family antitoxin</fullName>
    </submittedName>
</protein>
<keyword evidence="3" id="KW-1185">Reference proteome</keyword>
<dbReference type="AlphaFoldDB" id="A0AAE3NVK9"/>
<gene>
    <name evidence="2" type="ORF">P1J78_11920</name>
</gene>
<dbReference type="Proteomes" id="UP001220964">
    <property type="component" value="Unassembled WGS sequence"/>
</dbReference>
<dbReference type="Pfam" id="PF07362">
    <property type="entry name" value="CcdA"/>
    <property type="match status" value="1"/>
</dbReference>
<comment type="caution">
    <text evidence="2">The sequence shown here is derived from an EMBL/GenBank/DDBJ whole genome shotgun (WGS) entry which is preliminary data.</text>
</comment>
<accession>A0AAE3NVK9</accession>
<reference evidence="2" key="1">
    <citation type="submission" date="2023-03" db="EMBL/GenBank/DDBJ databases">
        <title>Multiphase analysis and comparison of six strains from genera Psychromarinibacter, Lutimaribacter, and Maritimibacter, including a novel species: Psychromarinibacter sediminicola sp. nov.</title>
        <authorList>
            <person name="Wang Y.-H."/>
            <person name="Ye M.-Q."/>
            <person name="Du Z.-J."/>
        </authorList>
    </citation>
    <scope>NUCLEOTIDE SEQUENCE</scope>
    <source>
        <strain evidence="2">C21-152</strain>
    </source>
</reference>
<dbReference type="EMBL" id="JARGYC010000028">
    <property type="protein sequence ID" value="MDF0601442.1"/>
    <property type="molecule type" value="Genomic_DNA"/>
</dbReference>
<dbReference type="InterPro" id="IPR009956">
    <property type="entry name" value="Post-segregation_anti-tox_CcdA"/>
</dbReference>
<organism evidence="2 3">
    <name type="scientific">Psychromarinibacter sediminicola</name>
    <dbReference type="NCBI Taxonomy" id="3033385"/>
    <lineage>
        <taxon>Bacteria</taxon>
        <taxon>Pseudomonadati</taxon>
        <taxon>Pseudomonadota</taxon>
        <taxon>Alphaproteobacteria</taxon>
        <taxon>Rhodobacterales</taxon>
        <taxon>Paracoccaceae</taxon>
        <taxon>Psychromarinibacter</taxon>
    </lineage>
</organism>
<evidence type="ECO:0000313" key="2">
    <source>
        <dbReference type="EMBL" id="MDF0601442.1"/>
    </source>
</evidence>
<dbReference type="RefSeq" id="WP_275567583.1">
    <property type="nucleotide sequence ID" value="NZ_JARGYC010000028.1"/>
</dbReference>
<sequence>MSTQNQTLIVSLDADTLSRAQELGIDISAAAERGLRAAILAKTYCAPDGRGKDARTLARATLDAVRARAHAKHSNGR</sequence>
<name>A0AAE3NVK9_9RHOB</name>
<proteinExistence type="predicted"/>
<keyword evidence="1" id="KW-1277">Toxin-antitoxin system</keyword>